<dbReference type="SUPFAM" id="SSF47413">
    <property type="entry name" value="lambda repressor-like DNA-binding domains"/>
    <property type="match status" value="1"/>
</dbReference>
<gene>
    <name evidence="6" type="ORF">FQ775_11215</name>
</gene>
<dbReference type="Gene3D" id="1.10.260.40">
    <property type="entry name" value="lambda repressor-like DNA-binding domains"/>
    <property type="match status" value="1"/>
</dbReference>
<dbReference type="AlphaFoldDB" id="A0A5B8KYU1"/>
<proteinExistence type="inferred from homology"/>
<evidence type="ECO:0000256" key="1">
    <source>
        <dbReference type="ARBA" id="ARBA00007227"/>
    </source>
</evidence>
<dbReference type="PANTHER" id="PTHR46797:SF23">
    <property type="entry name" value="HTH-TYPE TRANSCRIPTIONAL REGULATOR SUTR"/>
    <property type="match status" value="1"/>
</dbReference>
<evidence type="ECO:0000313" key="6">
    <source>
        <dbReference type="EMBL" id="QDZ00904.1"/>
    </source>
</evidence>
<dbReference type="GO" id="GO:0005829">
    <property type="term" value="C:cytosol"/>
    <property type="evidence" value="ECO:0007669"/>
    <property type="project" value="TreeGrafter"/>
</dbReference>
<dbReference type="PROSITE" id="PS50943">
    <property type="entry name" value="HTH_CROC1"/>
    <property type="match status" value="1"/>
</dbReference>
<dbReference type="InterPro" id="IPR050807">
    <property type="entry name" value="TransReg_Diox_bact_type"/>
</dbReference>
<dbReference type="GO" id="GO:0003677">
    <property type="term" value="F:DNA binding"/>
    <property type="evidence" value="ECO:0007669"/>
    <property type="project" value="UniProtKB-KW"/>
</dbReference>
<dbReference type="CDD" id="cd00093">
    <property type="entry name" value="HTH_XRE"/>
    <property type="match status" value="1"/>
</dbReference>
<evidence type="ECO:0000256" key="2">
    <source>
        <dbReference type="ARBA" id="ARBA00023015"/>
    </source>
</evidence>
<organism evidence="6 7">
    <name type="scientific">Nitratireductor mangrovi</name>
    <dbReference type="NCBI Taxonomy" id="2599600"/>
    <lineage>
        <taxon>Bacteria</taxon>
        <taxon>Pseudomonadati</taxon>
        <taxon>Pseudomonadota</taxon>
        <taxon>Alphaproteobacteria</taxon>
        <taxon>Hyphomicrobiales</taxon>
        <taxon>Phyllobacteriaceae</taxon>
        <taxon>Nitratireductor</taxon>
    </lineage>
</organism>
<keyword evidence="3" id="KW-0238">DNA-binding</keyword>
<keyword evidence="7" id="KW-1185">Reference proteome</keyword>
<dbReference type="InterPro" id="IPR018653">
    <property type="entry name" value="ScfR_C"/>
</dbReference>
<evidence type="ECO:0000256" key="4">
    <source>
        <dbReference type="ARBA" id="ARBA00023163"/>
    </source>
</evidence>
<dbReference type="EMBL" id="CP042301">
    <property type="protein sequence ID" value="QDZ00904.1"/>
    <property type="molecule type" value="Genomic_DNA"/>
</dbReference>
<dbReference type="KEGG" id="niy:FQ775_11215"/>
<dbReference type="Pfam" id="PF09856">
    <property type="entry name" value="ScfRs"/>
    <property type="match status" value="1"/>
</dbReference>
<dbReference type="Proteomes" id="UP000321389">
    <property type="component" value="Chromosome"/>
</dbReference>
<dbReference type="InterPro" id="IPR001387">
    <property type="entry name" value="Cro/C1-type_HTH"/>
</dbReference>
<sequence length="488" mass="52990">MPQALTGLKIKALRKARGLTQHELARRAGISASYVNLIEANKRPVPMALLDRIAVALDGDRAELDGESERRRLHNLNEIASDPAIANGRADPAGAEELIGRQPEWAEIILNLYRAYRDRNEAVLALADRLNRDPFLGESIHSVLTRVTSIRSAAEILIDNDSLGAPDRQRFLSIISDDSGRLSDTARELVAFFGNTDTRVRSATPMENVDAFISDADNHFPTLENVAETFLRSFGGGAGAAQEASRIVAEGGAAAAEPTPKGRFALMRKAAEELASDAVQAIVAEHSSLGSDVARELAANALYSYVAGAILMPYEAFARAALDRRCDLDQLMELFGVSYEQAAHRLATLRRPGAEGVHFAYMRSDPSGYVTKRLPLPGLHLPRYGTACPLWAIYGAFQTPGVTVRHFGALPSGDEFLFFARAVDKSPATIGRPRHLQSILLACAASEADRVVYGDGIDRAQATIPVGTVCRLCSRETCRHRQEKPLLV</sequence>
<dbReference type="PANTHER" id="PTHR46797">
    <property type="entry name" value="HTH-TYPE TRANSCRIPTIONAL REGULATOR"/>
    <property type="match status" value="1"/>
</dbReference>
<dbReference type="InterPro" id="IPR010359">
    <property type="entry name" value="IrrE_HExxH"/>
</dbReference>
<dbReference type="Pfam" id="PF01381">
    <property type="entry name" value="HTH_3"/>
    <property type="match status" value="1"/>
</dbReference>
<evidence type="ECO:0000259" key="5">
    <source>
        <dbReference type="PROSITE" id="PS50943"/>
    </source>
</evidence>
<evidence type="ECO:0000313" key="7">
    <source>
        <dbReference type="Proteomes" id="UP000321389"/>
    </source>
</evidence>
<keyword evidence="2" id="KW-0805">Transcription regulation</keyword>
<accession>A0A5B8KYU1</accession>
<name>A0A5B8KYU1_9HYPH</name>
<evidence type="ECO:0000256" key="3">
    <source>
        <dbReference type="ARBA" id="ARBA00023125"/>
    </source>
</evidence>
<dbReference type="OrthoDB" id="1123084at2"/>
<feature type="domain" description="HTH cro/C1-type" evidence="5">
    <location>
        <begin position="10"/>
        <end position="64"/>
    </location>
</feature>
<keyword evidence="4" id="KW-0804">Transcription</keyword>
<dbReference type="RefSeq" id="WP_146299549.1">
    <property type="nucleotide sequence ID" value="NZ_CP042301.2"/>
</dbReference>
<dbReference type="SMART" id="SM00530">
    <property type="entry name" value="HTH_XRE"/>
    <property type="match status" value="1"/>
</dbReference>
<reference evidence="6" key="1">
    <citation type="submission" date="2020-04" db="EMBL/GenBank/DDBJ databases">
        <title>Nitratireductor sp. nov. isolated from mangrove soil.</title>
        <authorList>
            <person name="Ye Y."/>
        </authorList>
    </citation>
    <scope>NUCLEOTIDE SEQUENCE</scope>
    <source>
        <strain evidence="6">SY7</strain>
    </source>
</reference>
<dbReference type="GO" id="GO:0003700">
    <property type="term" value="F:DNA-binding transcription factor activity"/>
    <property type="evidence" value="ECO:0007669"/>
    <property type="project" value="TreeGrafter"/>
</dbReference>
<comment type="similarity">
    <text evidence="1">Belongs to the short-chain fatty acyl-CoA assimilation regulator (ScfR) family.</text>
</comment>
<dbReference type="InterPro" id="IPR010982">
    <property type="entry name" value="Lambda_DNA-bd_dom_sf"/>
</dbReference>
<dbReference type="Pfam" id="PF06114">
    <property type="entry name" value="Peptidase_M78"/>
    <property type="match status" value="1"/>
</dbReference>
<protein>
    <submittedName>
        <fullName evidence="6">DUF2083 domain-containing protein</fullName>
    </submittedName>
</protein>